<evidence type="ECO:0000313" key="1">
    <source>
        <dbReference type="EMBL" id="SLM93837.1"/>
    </source>
</evidence>
<accession>A0A1X6X482</accession>
<gene>
    <name evidence="1" type="ORF">FM110_10520</name>
</gene>
<dbReference type="AlphaFoldDB" id="A0A1X6X482"/>
<protein>
    <recommendedName>
        <fullName evidence="3">VanZ-like domain-containing protein</fullName>
    </recommendedName>
</protein>
<reference evidence="1 2" key="1">
    <citation type="submission" date="2017-02" db="EMBL/GenBank/DDBJ databases">
        <authorList>
            <person name="Peterson S.W."/>
        </authorList>
    </citation>
    <scope>NUCLEOTIDE SEQUENCE [LARGE SCALE GENOMIC DNA]</scope>
    <source>
        <strain evidence="1 2">CIP104813</strain>
    </source>
</reference>
<dbReference type="Pfam" id="PF09997">
    <property type="entry name" value="DUF2238"/>
    <property type="match status" value="1"/>
</dbReference>
<keyword evidence="2" id="KW-1185">Reference proteome</keyword>
<evidence type="ECO:0000313" key="2">
    <source>
        <dbReference type="Proteomes" id="UP000195981"/>
    </source>
</evidence>
<sequence length="180" mass="19284">MRIWRWSGLAMALALALSGRWVDAWVAMLVALAQVVAWRSDLPRRWEAATTIVALVAAVSSYAHLYERVPGWDIPVHAALTGCLAVLAAHVLRRPSTRTIICAGAVMAVGWEVLELWGHQQVDARVEVAPWDTAGDIAAGLGGSLVAARLVACGRHVGGTYRCAAPARTVKPHPGPEERS</sequence>
<organism evidence="1 2">
    <name type="scientific">Brachybacterium nesterenkovii</name>
    <dbReference type="NCBI Taxonomy" id="47847"/>
    <lineage>
        <taxon>Bacteria</taxon>
        <taxon>Bacillati</taxon>
        <taxon>Actinomycetota</taxon>
        <taxon>Actinomycetes</taxon>
        <taxon>Micrococcales</taxon>
        <taxon>Dermabacteraceae</taxon>
        <taxon>Brachybacterium</taxon>
    </lineage>
</organism>
<dbReference type="Proteomes" id="UP000195981">
    <property type="component" value="Unassembled WGS sequence"/>
</dbReference>
<proteinExistence type="predicted"/>
<dbReference type="EMBL" id="FWFG01000092">
    <property type="protein sequence ID" value="SLM93837.1"/>
    <property type="molecule type" value="Genomic_DNA"/>
</dbReference>
<dbReference type="RefSeq" id="WP_159458051.1">
    <property type="nucleotide sequence ID" value="NZ_FWFG01000092.1"/>
</dbReference>
<dbReference type="InterPro" id="IPR014509">
    <property type="entry name" value="YjdF-like"/>
</dbReference>
<name>A0A1X6X482_9MICO</name>
<evidence type="ECO:0008006" key="3">
    <source>
        <dbReference type="Google" id="ProtNLM"/>
    </source>
</evidence>
<dbReference type="OrthoDB" id="3790530at2"/>